<evidence type="ECO:0000259" key="5">
    <source>
        <dbReference type="Pfam" id="PF22766"/>
    </source>
</evidence>
<feature type="repeat" description="RCC1" evidence="2">
    <location>
        <begin position="1109"/>
        <end position="1166"/>
    </location>
</feature>
<dbReference type="InterPro" id="IPR046362">
    <property type="entry name" value="Zw10/DSL1_C_sf"/>
</dbReference>
<dbReference type="GO" id="GO:0005085">
    <property type="term" value="F:guanyl-nucleotide exchange factor activity"/>
    <property type="evidence" value="ECO:0007669"/>
    <property type="project" value="TreeGrafter"/>
</dbReference>
<dbReference type="PROSITE" id="PS00626">
    <property type="entry name" value="RCC1_2"/>
    <property type="match status" value="2"/>
</dbReference>
<evidence type="ECO:0000256" key="2">
    <source>
        <dbReference type="PROSITE-ProRule" id="PRU00235"/>
    </source>
</evidence>
<reference evidence="7" key="1">
    <citation type="submission" date="2016-07" db="EMBL/GenBank/DDBJ databases">
        <authorList>
            <person name="Bretaudeau A."/>
        </authorList>
    </citation>
    <scope>NUCLEOTIDE SEQUENCE</scope>
    <source>
        <strain evidence="7">Rice</strain>
        <tissue evidence="7">Whole body</tissue>
    </source>
</reference>
<proteinExistence type="predicted"/>
<dbReference type="PANTHER" id="PTHR46337">
    <property type="entry name" value="RCC1-LIKE G EXCHANGING FACTOR-LIKE PROTEIN"/>
    <property type="match status" value="1"/>
</dbReference>
<sequence length="1218" mass="137702">MTEKEDVTNEPEKEPLDDEALEKLAVEELLREAVQGAARAEIVGPSGWIKAPQNKTNKRFLVNTLRNANLQLKKIDPKENIKMEEYNVDKVLKNIFDVTENNWKPSEKIPLVSKEIEQLKNDFKSLLASTEYDMTSILQESVALCSETQSLAEELDLCKLEIEQETMADVLKSLAKRDEIQHELTSVNFAIDVVHDVLLCGNFVKEIEDSKESQSFSRAIEAVYDLLQHSESPSEGFKYLEVYNTTKSIANSIKDTLLTDLLTEWTRMMTWNIKAGTRKTVITITLCFDESLAVVDILNALDRSGALADRVSEFAQFLLKEVLVPIIHTEVTVYDETPELMTVTIMHKTNYTQRYDAVISNLRLLFHYLNNKLNVDFKRDTTIMRMIGKEINAEFKEILTRDCLLDTIPNNINDLQTYGRITSEIEDFQNFLVLVKFCNEDYSILQYLDNIDVLFANKASLHFLETARTIMLKDLSATMSIGVEHVPNEELEIKPDEEAAEALKVLDKIFPKSLFFFPRCMISKTAQELLDLLYGMMEQAVQCSDTVCKKLYNTTRLVFELYDAVVPYHHENYLQTIPQYVALFHNNCMFLAHNLQIFGDKWLTLMEGRELDYPIGFVDLVQKMRDLGYKHLTIHMQQQRKQILDNIRSSDLNCIVVKDVLSDNAEAAIRQCLRQLHLLKNVWIGVFPKNVFTRLMATLVNMFLDELIHRVCTVEDISMEMATQLTEMYTIVVQKAPQLFQAPTDIEEHVKSWIKLQELIFILGGSLKDIENHWKDGTGPLAVHFKNEELRSLIKALFQNTQMLFQYPTSKASDRNMYSWGLAETGALGIHMPRGNRNRKQYRNNFSLCWYPMRSSFAERFDVEHIAAGYGFTVASIKTNEQYKVFGTGINTDSQIGYHAPRMGHPLELLLSPAPIFLPYKSLETKIIGIDAGRAHTVILTDNEGVFTLGNNAYGQCGRKINPNEEYKGSMVSYNIKSLGKEKITSVCCGQDHTLFITESGKVYACGWGADGQTGLGIFANQAIPAKVQGDITSEKIVKVASTVDCVLALNDKGELFGWGNSEYGQIPMKAGSQQVNMSYSLREFTRGLGKITDIAAGGSFCLIVNEAGDAFVWGFGLLGLGPNVEHSKKPKQIPSPLFGRNEFNTEARVEKVACGIGHLAAITNDGHLYMWGRNRQGCLGLGSSKDQYFPLKVSIGGFVLKVICSVDHSVAICRPFT</sequence>
<feature type="domain" description="Centromere/kinetochore protein zw10 C-terminal" evidence="4">
    <location>
        <begin position="515"/>
        <end position="644"/>
    </location>
</feature>
<dbReference type="InterPro" id="IPR000408">
    <property type="entry name" value="Reg_chr_condens"/>
</dbReference>
<name>A0A2H1VMR4_SPOFR</name>
<dbReference type="GO" id="GO:0005743">
    <property type="term" value="C:mitochondrial inner membrane"/>
    <property type="evidence" value="ECO:0007669"/>
    <property type="project" value="TreeGrafter"/>
</dbReference>
<dbReference type="Pfam" id="PF25390">
    <property type="entry name" value="WD40_RLD"/>
    <property type="match status" value="1"/>
</dbReference>
<evidence type="ECO:0000313" key="7">
    <source>
        <dbReference type="EMBL" id="SOQ42119.1"/>
    </source>
</evidence>
<feature type="repeat" description="RCC1" evidence="2">
    <location>
        <begin position="1167"/>
        <end position="1216"/>
    </location>
</feature>
<dbReference type="InterPro" id="IPR055148">
    <property type="entry name" value="ZW10_C_2"/>
</dbReference>
<evidence type="ECO:0000259" key="6">
    <source>
        <dbReference type="Pfam" id="PF25390"/>
    </source>
</evidence>
<feature type="repeat" description="RCC1" evidence="2">
    <location>
        <begin position="1054"/>
        <end position="1108"/>
    </location>
</feature>
<dbReference type="PROSITE" id="PS50012">
    <property type="entry name" value="RCC1_3"/>
    <property type="match status" value="7"/>
</dbReference>
<dbReference type="InterPro" id="IPR048343">
    <property type="entry name" value="ZW10_C"/>
</dbReference>
<dbReference type="Pfam" id="PF20665">
    <property type="entry name" value="Zw10_middle"/>
    <property type="match status" value="1"/>
</dbReference>
<dbReference type="InterPro" id="IPR048344">
    <property type="entry name" value="Zw10_middle"/>
</dbReference>
<dbReference type="Gene3D" id="1.10.357.150">
    <property type="match status" value="1"/>
</dbReference>
<feature type="repeat" description="RCC1" evidence="2">
    <location>
        <begin position="944"/>
        <end position="1000"/>
    </location>
</feature>
<dbReference type="Pfam" id="PF20666">
    <property type="entry name" value="ZW10_C"/>
    <property type="match status" value="1"/>
</dbReference>
<evidence type="ECO:0000259" key="3">
    <source>
        <dbReference type="Pfam" id="PF20665"/>
    </source>
</evidence>
<feature type="repeat" description="RCC1" evidence="2">
    <location>
        <begin position="815"/>
        <end position="879"/>
    </location>
</feature>
<feature type="domain" description="RCC1-like" evidence="6">
    <location>
        <begin position="925"/>
        <end position="1214"/>
    </location>
</feature>
<feature type="domain" description="ZW10 C-terminal helical" evidence="5">
    <location>
        <begin position="668"/>
        <end position="802"/>
    </location>
</feature>
<dbReference type="SUPFAM" id="SSF50985">
    <property type="entry name" value="RCC1/BLIP-II"/>
    <property type="match status" value="1"/>
</dbReference>
<dbReference type="GO" id="GO:0070131">
    <property type="term" value="P:positive regulation of mitochondrial translation"/>
    <property type="evidence" value="ECO:0007669"/>
    <property type="project" value="TreeGrafter"/>
</dbReference>
<evidence type="ECO:0000256" key="1">
    <source>
        <dbReference type="ARBA" id="ARBA00022737"/>
    </source>
</evidence>
<dbReference type="EMBL" id="ODYU01003405">
    <property type="protein sequence ID" value="SOQ42119.1"/>
    <property type="molecule type" value="Genomic_DNA"/>
</dbReference>
<dbReference type="GO" id="GO:0019843">
    <property type="term" value="F:rRNA binding"/>
    <property type="evidence" value="ECO:0007669"/>
    <property type="project" value="TreeGrafter"/>
</dbReference>
<keyword evidence="1" id="KW-0677">Repeat</keyword>
<feature type="repeat" description="RCC1" evidence="2">
    <location>
        <begin position="883"/>
        <end position="943"/>
    </location>
</feature>
<dbReference type="AlphaFoldDB" id="A0A2H1VMR4"/>
<dbReference type="Pfam" id="PF00415">
    <property type="entry name" value="RCC1"/>
    <property type="match status" value="1"/>
</dbReference>
<protein>
    <submittedName>
        <fullName evidence="7">SFRICE_000567</fullName>
    </submittedName>
</protein>
<evidence type="ECO:0000259" key="4">
    <source>
        <dbReference type="Pfam" id="PF20666"/>
    </source>
</evidence>
<dbReference type="OrthoDB" id="6352295at2759"/>
<organism evidence="7">
    <name type="scientific">Spodoptera frugiperda</name>
    <name type="common">Fall armyworm</name>
    <dbReference type="NCBI Taxonomy" id="7108"/>
    <lineage>
        <taxon>Eukaryota</taxon>
        <taxon>Metazoa</taxon>
        <taxon>Ecdysozoa</taxon>
        <taxon>Arthropoda</taxon>
        <taxon>Hexapoda</taxon>
        <taxon>Insecta</taxon>
        <taxon>Pterygota</taxon>
        <taxon>Neoptera</taxon>
        <taxon>Endopterygota</taxon>
        <taxon>Lepidoptera</taxon>
        <taxon>Glossata</taxon>
        <taxon>Ditrysia</taxon>
        <taxon>Noctuoidea</taxon>
        <taxon>Noctuidae</taxon>
        <taxon>Amphipyrinae</taxon>
        <taxon>Spodoptera</taxon>
    </lineage>
</organism>
<dbReference type="Pfam" id="PF22766">
    <property type="entry name" value="ZW10_C2"/>
    <property type="match status" value="1"/>
</dbReference>
<accession>A0A2H1VMR4</accession>
<dbReference type="Gene3D" id="2.130.10.30">
    <property type="entry name" value="Regulator of chromosome condensation 1/beta-lactamase-inhibitor protein II"/>
    <property type="match status" value="2"/>
</dbReference>
<dbReference type="InterPro" id="IPR053035">
    <property type="entry name" value="Mitochondrial_GEF_domain"/>
</dbReference>
<dbReference type="PANTHER" id="PTHR46337:SF1">
    <property type="entry name" value="RCC1-LIKE G EXCHANGING FACTOR-LIKE PROTEIN"/>
    <property type="match status" value="1"/>
</dbReference>
<gene>
    <name evidence="7" type="ORF">SFRICE_000567</name>
</gene>
<feature type="domain" description="Centromere/kinetochore protein zw10 middle" evidence="3">
    <location>
        <begin position="263"/>
        <end position="471"/>
    </location>
</feature>
<feature type="repeat" description="RCC1" evidence="2">
    <location>
        <begin position="1001"/>
        <end position="1053"/>
    </location>
</feature>
<dbReference type="InterPro" id="IPR058923">
    <property type="entry name" value="RCC1-like_dom"/>
</dbReference>
<dbReference type="PRINTS" id="PR00633">
    <property type="entry name" value="RCCNDNSATION"/>
</dbReference>
<dbReference type="InterPro" id="IPR009091">
    <property type="entry name" value="RCC1/BLIP-II"/>
</dbReference>